<comment type="caution">
    <text evidence="6">The sequence shown here is derived from an EMBL/GenBank/DDBJ whole genome shotgun (WGS) entry which is preliminary data.</text>
</comment>
<evidence type="ECO:0000256" key="2">
    <source>
        <dbReference type="ARBA" id="ARBA00022723"/>
    </source>
</evidence>
<gene>
    <name evidence="6" type="ORF">ACFSBI_13945</name>
</gene>
<evidence type="ECO:0000256" key="4">
    <source>
        <dbReference type="ARBA" id="ARBA00023014"/>
    </source>
</evidence>
<keyword evidence="3" id="KW-0408">Iron</keyword>
<dbReference type="Gene3D" id="2.102.10.10">
    <property type="entry name" value="Rieske [2Fe-2S] iron-sulphur domain"/>
    <property type="match status" value="1"/>
</dbReference>
<dbReference type="InterPro" id="IPR018527">
    <property type="entry name" value="Rubredoxin_Fe_BS"/>
</dbReference>
<dbReference type="PROSITE" id="PS51296">
    <property type="entry name" value="RIESKE"/>
    <property type="match status" value="1"/>
</dbReference>
<evidence type="ECO:0000256" key="1">
    <source>
        <dbReference type="ARBA" id="ARBA00022714"/>
    </source>
</evidence>
<dbReference type="RefSeq" id="WP_377935945.1">
    <property type="nucleotide sequence ID" value="NZ_JBHUEA010000024.1"/>
</dbReference>
<evidence type="ECO:0000256" key="3">
    <source>
        <dbReference type="ARBA" id="ARBA00023004"/>
    </source>
</evidence>
<keyword evidence="1" id="KW-0001">2Fe-2S</keyword>
<dbReference type="InterPro" id="IPR017941">
    <property type="entry name" value="Rieske_2Fe-2S"/>
</dbReference>
<dbReference type="InterPro" id="IPR006076">
    <property type="entry name" value="FAD-dep_OxRdtase"/>
</dbReference>
<feature type="domain" description="Rieske" evidence="5">
    <location>
        <begin position="391"/>
        <end position="483"/>
    </location>
</feature>
<dbReference type="PANTHER" id="PTHR13847">
    <property type="entry name" value="SARCOSINE DEHYDROGENASE-RELATED"/>
    <property type="match status" value="1"/>
</dbReference>
<proteinExistence type="predicted"/>
<name>A0ABW4LIV5_9MICO</name>
<dbReference type="SUPFAM" id="SSF51905">
    <property type="entry name" value="FAD/NAD(P)-binding domain"/>
    <property type="match status" value="1"/>
</dbReference>
<dbReference type="SUPFAM" id="SSF50022">
    <property type="entry name" value="ISP domain"/>
    <property type="match status" value="1"/>
</dbReference>
<evidence type="ECO:0000313" key="6">
    <source>
        <dbReference type="EMBL" id="MFD1722653.1"/>
    </source>
</evidence>
<dbReference type="EMBL" id="JBHUEA010000024">
    <property type="protein sequence ID" value="MFD1722653.1"/>
    <property type="molecule type" value="Genomic_DNA"/>
</dbReference>
<dbReference type="Gene3D" id="3.30.9.10">
    <property type="entry name" value="D-Amino Acid Oxidase, subunit A, domain 2"/>
    <property type="match status" value="1"/>
</dbReference>
<dbReference type="Proteomes" id="UP001597347">
    <property type="component" value="Unassembled WGS sequence"/>
</dbReference>
<dbReference type="Gene3D" id="3.50.50.60">
    <property type="entry name" value="FAD/NAD(P)-binding domain"/>
    <property type="match status" value="1"/>
</dbReference>
<reference evidence="7" key="1">
    <citation type="journal article" date="2019" name="Int. J. Syst. Evol. Microbiol.">
        <title>The Global Catalogue of Microorganisms (GCM) 10K type strain sequencing project: providing services to taxonomists for standard genome sequencing and annotation.</title>
        <authorList>
            <consortium name="The Broad Institute Genomics Platform"/>
            <consortium name="The Broad Institute Genome Sequencing Center for Infectious Disease"/>
            <person name="Wu L."/>
            <person name="Ma J."/>
        </authorList>
    </citation>
    <scope>NUCLEOTIDE SEQUENCE [LARGE SCALE GENOMIC DNA]</scope>
    <source>
        <strain evidence="7">CGMCC 1.12471</strain>
    </source>
</reference>
<dbReference type="InterPro" id="IPR036922">
    <property type="entry name" value="Rieske_2Fe-2S_sf"/>
</dbReference>
<organism evidence="6 7">
    <name type="scientific">Amnibacterium endophyticum</name>
    <dbReference type="NCBI Taxonomy" id="2109337"/>
    <lineage>
        <taxon>Bacteria</taxon>
        <taxon>Bacillati</taxon>
        <taxon>Actinomycetota</taxon>
        <taxon>Actinomycetes</taxon>
        <taxon>Micrococcales</taxon>
        <taxon>Microbacteriaceae</taxon>
        <taxon>Amnibacterium</taxon>
    </lineage>
</organism>
<accession>A0ABW4LIV5</accession>
<dbReference type="PANTHER" id="PTHR13847:SF274">
    <property type="entry name" value="RIESKE 2FE-2S IRON-SULFUR PROTEIN YHFW-RELATED"/>
    <property type="match status" value="1"/>
</dbReference>
<keyword evidence="7" id="KW-1185">Reference proteome</keyword>
<evidence type="ECO:0000259" key="5">
    <source>
        <dbReference type="PROSITE" id="PS51296"/>
    </source>
</evidence>
<keyword evidence="2" id="KW-0479">Metal-binding</keyword>
<dbReference type="Pfam" id="PF01266">
    <property type="entry name" value="DAO"/>
    <property type="match status" value="1"/>
</dbReference>
<protein>
    <submittedName>
        <fullName evidence="6">FAD-dependent oxidoreductase</fullName>
    </submittedName>
</protein>
<sequence>MAGDEYDELVVGAGVTGLTTALLLARGARRVAVVTAEPVGGGSSGRSAGIVSQLHGSAYRRLAGETARRNAAAYRAMNAAGFDLIAELLAESGTPHERRDAVLVALRPGGARLIDDEHLAAHRAGLRLEKRQRLDLPFAHHGALRLPDQVLVDPGRLLTALAVAARNAGAEIVERERVIDVDVRRGHVRVETGAGERSAARLVLATGTPVLDRGLYALKTQPFRIMAVVGTTPDASLPMTTALGPGAVSTTVATGADGRLVGIGAAHPVGTDGPESRHLAALEAQVRGLVPGFERVGSWSGQDYRPFNPIAFVGALPRGLGSVTFATGYDGWGLTQGAAAGIRIAGDLLGRPRPRWATTIGRRVTRPPSMVIGARADLRAAATRVGSLRRIAPADLALLADGQGLVHRTDEGAVATSLIDGVVSSVTASCSRCGGRVAWNDVELGWDCPVCGSRFSPQGEVVEGAARGRLRPASGVPRDGSPI</sequence>
<dbReference type="PROSITE" id="PS00202">
    <property type="entry name" value="RUBREDOXIN"/>
    <property type="match status" value="1"/>
</dbReference>
<dbReference type="InterPro" id="IPR036188">
    <property type="entry name" value="FAD/NAD-bd_sf"/>
</dbReference>
<evidence type="ECO:0000313" key="7">
    <source>
        <dbReference type="Proteomes" id="UP001597347"/>
    </source>
</evidence>
<keyword evidence="4" id="KW-0411">Iron-sulfur</keyword>